<dbReference type="eggNOG" id="COG0737">
    <property type="taxonomic scope" value="Bacteria"/>
</dbReference>
<evidence type="ECO:0000256" key="2">
    <source>
        <dbReference type="RuleBase" id="RU362119"/>
    </source>
</evidence>
<dbReference type="InterPro" id="IPR004843">
    <property type="entry name" value="Calcineurin-like_PHP"/>
</dbReference>
<dbReference type="KEGG" id="bmet:BMMGA3_14325"/>
<dbReference type="GO" id="GO:0009166">
    <property type="term" value="P:nucleotide catabolic process"/>
    <property type="evidence" value="ECO:0007669"/>
    <property type="project" value="InterPro"/>
</dbReference>
<dbReference type="Gene3D" id="3.60.21.10">
    <property type="match status" value="1"/>
</dbReference>
<reference evidence="5 6" key="1">
    <citation type="journal article" date="2015" name="BMC Genomics">
        <title>Transcriptome analysis of thermophilic methylotrophic Bacillus methanolicus MGA3 using RNA-sequencing provides detailed insights into its previously uncharted transcriptional landscape.</title>
        <authorList>
            <person name="Irla M."/>
            <person name="Neshat A."/>
            <person name="Brautaset T."/>
            <person name="Ruckert C."/>
            <person name="Kalinowski J."/>
            <person name="Wendisch V.F."/>
        </authorList>
    </citation>
    <scope>NUCLEOTIDE SEQUENCE [LARGE SCALE GENOMIC DNA]</scope>
    <source>
        <strain evidence="6">MGA3 / ATCC 53907</strain>
    </source>
</reference>
<sequence>MENIHIYHTNDLHSHFEHWPRIHHLLSTRKKWHEEKGDEVLIFDIGDHMDRWHPFSDATRGKGNTRLLNQAGYTAVTIGNNEGITLSYEDLNSMYDQAQFQVLAANLFQSDGTRPDWARPYMLYTTKRGTRIGVIGLTVYFSHFYHLLGWNMSDPIEELTIQLNELTRKADIIILLSHLGINEDEQIAELFPEIDVILGAHTHHIFHEGKEINECILGAAGKHGQYVGHIMLEINTDEKNIVRKKALLYDTNELEPVPNEEKFINDLYQAGKEMLLEKAVDLPIPLQTDIFKESELPMILCKALREWTQADCAFINSGLILNGLKEGTVTKYDLLNICPHPINPCVVELSGRELKEVLVDTLDSKWPQMQVKGLGFRGTLMGKFVYDQILFSNNGMNDSIFINNKEIDLNAVYKLAIPDMFTFGTYFPVIFRAEHKKYYLPEFLRDLLEWKLKRTFCK</sequence>
<feature type="domain" description="Calcineurin-like phosphoesterase" evidence="3">
    <location>
        <begin position="5"/>
        <end position="204"/>
    </location>
</feature>
<dbReference type="SUPFAM" id="SSF56300">
    <property type="entry name" value="Metallo-dependent phosphatases"/>
    <property type="match status" value="1"/>
</dbReference>
<dbReference type="InterPro" id="IPR029052">
    <property type="entry name" value="Metallo-depent_PP-like"/>
</dbReference>
<keyword evidence="6" id="KW-1185">Reference proteome</keyword>
<dbReference type="STRING" id="796606.BMMGA3_14325"/>
<dbReference type="OrthoDB" id="9793179at2"/>
<dbReference type="InterPro" id="IPR036907">
    <property type="entry name" value="5'-Nucleotdase_C_sf"/>
</dbReference>
<organism evidence="5 6">
    <name type="scientific">Bacillus methanolicus (strain MGA3 / ATCC 53907)</name>
    <dbReference type="NCBI Taxonomy" id="796606"/>
    <lineage>
        <taxon>Bacteria</taxon>
        <taxon>Bacillati</taxon>
        <taxon>Bacillota</taxon>
        <taxon>Bacilli</taxon>
        <taxon>Bacillales</taxon>
        <taxon>Bacillaceae</taxon>
        <taxon>Bacillus</taxon>
    </lineage>
</organism>
<dbReference type="HOGENOM" id="CLU_005854_8_1_9"/>
<dbReference type="GO" id="GO:0000166">
    <property type="term" value="F:nucleotide binding"/>
    <property type="evidence" value="ECO:0007669"/>
    <property type="project" value="UniProtKB-KW"/>
</dbReference>
<dbReference type="RefSeq" id="WP_003349517.1">
    <property type="nucleotide sequence ID" value="NZ_ADWW01000005.1"/>
</dbReference>
<dbReference type="EMBL" id="CP007739">
    <property type="protein sequence ID" value="AIE61223.1"/>
    <property type="molecule type" value="Genomic_DNA"/>
</dbReference>
<keyword evidence="2" id="KW-0547">Nucleotide-binding</keyword>
<name>I3DUH5_BACMM</name>
<dbReference type="GO" id="GO:0008253">
    <property type="term" value="F:5'-nucleotidase activity"/>
    <property type="evidence" value="ECO:0007669"/>
    <property type="project" value="TreeGrafter"/>
</dbReference>
<keyword evidence="1" id="KW-0732">Signal</keyword>
<evidence type="ECO:0000259" key="4">
    <source>
        <dbReference type="Pfam" id="PF02872"/>
    </source>
</evidence>
<protein>
    <submittedName>
        <fullName evidence="5">Putative metallophosphoesterase YunD</fullName>
    </submittedName>
</protein>
<dbReference type="Pfam" id="PF02872">
    <property type="entry name" value="5_nucleotid_C"/>
    <property type="match status" value="1"/>
</dbReference>
<dbReference type="InterPro" id="IPR011240">
    <property type="entry name" value="Pesterase_YunD"/>
</dbReference>
<proteinExistence type="inferred from homology"/>
<evidence type="ECO:0000256" key="1">
    <source>
        <dbReference type="ARBA" id="ARBA00022729"/>
    </source>
</evidence>
<dbReference type="GO" id="GO:0030288">
    <property type="term" value="C:outer membrane-bounded periplasmic space"/>
    <property type="evidence" value="ECO:0007669"/>
    <property type="project" value="TreeGrafter"/>
</dbReference>
<dbReference type="InterPro" id="IPR006179">
    <property type="entry name" value="5_nucleotidase/apyrase"/>
</dbReference>
<dbReference type="InterPro" id="IPR008334">
    <property type="entry name" value="5'-Nucleotdase_C"/>
</dbReference>
<dbReference type="PANTHER" id="PTHR11575">
    <property type="entry name" value="5'-NUCLEOTIDASE-RELATED"/>
    <property type="match status" value="1"/>
</dbReference>
<evidence type="ECO:0000313" key="5">
    <source>
        <dbReference type="EMBL" id="AIE61223.1"/>
    </source>
</evidence>
<gene>
    <name evidence="5" type="primary">yunD</name>
    <name evidence="5" type="ORF">BMMGA3_14325</name>
</gene>
<dbReference type="GO" id="GO:0008768">
    <property type="term" value="F:UDP-sugar diphosphatase activity"/>
    <property type="evidence" value="ECO:0007669"/>
    <property type="project" value="TreeGrafter"/>
</dbReference>
<dbReference type="AlphaFoldDB" id="I3DUH5"/>
<keyword evidence="2" id="KW-0378">Hydrolase</keyword>
<dbReference type="PANTHER" id="PTHR11575:SF23">
    <property type="entry name" value="5-NUCLEOTIDASE FAMILY PROTEIN"/>
    <property type="match status" value="1"/>
</dbReference>
<feature type="domain" description="5'-Nucleotidase C-terminal" evidence="4">
    <location>
        <begin position="287"/>
        <end position="419"/>
    </location>
</feature>
<dbReference type="Pfam" id="PF00149">
    <property type="entry name" value="Metallophos"/>
    <property type="match status" value="1"/>
</dbReference>
<dbReference type="CDD" id="cd00845">
    <property type="entry name" value="MPP_UshA_N_like"/>
    <property type="match status" value="1"/>
</dbReference>
<accession>I3DUH5</accession>
<comment type="similarity">
    <text evidence="2">Belongs to the 5'-nucleotidase family.</text>
</comment>
<evidence type="ECO:0000313" key="6">
    <source>
        <dbReference type="Proteomes" id="UP000027602"/>
    </source>
</evidence>
<dbReference type="PIRSF" id="PIRSF036361">
    <property type="entry name" value="YunD"/>
    <property type="match status" value="1"/>
</dbReference>
<evidence type="ECO:0000259" key="3">
    <source>
        <dbReference type="Pfam" id="PF00149"/>
    </source>
</evidence>
<dbReference type="Proteomes" id="UP000027602">
    <property type="component" value="Chromosome"/>
</dbReference>
<dbReference type="PRINTS" id="PR01607">
    <property type="entry name" value="APYRASEFAMLY"/>
</dbReference>
<dbReference type="SUPFAM" id="SSF55816">
    <property type="entry name" value="5'-nucleotidase (syn. UDP-sugar hydrolase), C-terminal domain"/>
    <property type="match status" value="1"/>
</dbReference>
<dbReference type="Gene3D" id="3.90.780.10">
    <property type="entry name" value="5'-Nucleotidase, C-terminal domain"/>
    <property type="match status" value="1"/>
</dbReference>